<organism evidence="1 2">
    <name type="scientific">Spiromyces aspiralis</name>
    <dbReference type="NCBI Taxonomy" id="68401"/>
    <lineage>
        <taxon>Eukaryota</taxon>
        <taxon>Fungi</taxon>
        <taxon>Fungi incertae sedis</taxon>
        <taxon>Zoopagomycota</taxon>
        <taxon>Kickxellomycotina</taxon>
        <taxon>Kickxellomycetes</taxon>
        <taxon>Kickxellales</taxon>
        <taxon>Kickxellaceae</taxon>
        <taxon>Spiromyces</taxon>
    </lineage>
</organism>
<evidence type="ECO:0000313" key="2">
    <source>
        <dbReference type="Proteomes" id="UP001145114"/>
    </source>
</evidence>
<name>A0ACC1HLV2_9FUNG</name>
<dbReference type="EMBL" id="JAMZIH010004479">
    <property type="protein sequence ID" value="KAJ1676257.1"/>
    <property type="molecule type" value="Genomic_DNA"/>
</dbReference>
<reference evidence="1" key="1">
    <citation type="submission" date="2022-06" db="EMBL/GenBank/DDBJ databases">
        <title>Phylogenomic reconstructions and comparative analyses of Kickxellomycotina fungi.</title>
        <authorList>
            <person name="Reynolds N.K."/>
            <person name="Stajich J.E."/>
            <person name="Barry K."/>
            <person name="Grigoriev I.V."/>
            <person name="Crous P."/>
            <person name="Smith M.E."/>
        </authorList>
    </citation>
    <scope>NUCLEOTIDE SEQUENCE</scope>
    <source>
        <strain evidence="1">RSA 2271</strain>
    </source>
</reference>
<dbReference type="Proteomes" id="UP001145114">
    <property type="component" value="Unassembled WGS sequence"/>
</dbReference>
<gene>
    <name evidence="1" type="ORF">EV182_008556</name>
</gene>
<proteinExistence type="predicted"/>
<evidence type="ECO:0000313" key="1">
    <source>
        <dbReference type="EMBL" id="KAJ1676257.1"/>
    </source>
</evidence>
<protein>
    <submittedName>
        <fullName evidence="1">Uncharacterized protein</fullName>
    </submittedName>
</protein>
<comment type="caution">
    <text evidence="1">The sequence shown here is derived from an EMBL/GenBank/DDBJ whole genome shotgun (WGS) entry which is preliminary data.</text>
</comment>
<feature type="non-terminal residue" evidence="1">
    <location>
        <position position="1"/>
    </location>
</feature>
<accession>A0ACC1HLV2</accession>
<feature type="non-terminal residue" evidence="1">
    <location>
        <position position="194"/>
    </location>
</feature>
<keyword evidence="2" id="KW-1185">Reference proteome</keyword>
<sequence length="194" mass="21453">NGRPLGPQSKWTTIKSNIDNSGGRFGSSTNHRRSHNHIPSPAADSAVEHGLATSQRKKTSDRGRILSSSTSSSPKSQSKVASPRAHGAYELPGKGRSSSHRATRLASNSYLSDVEDDDDGDEVNDDEEEESDSDNPYYSRRDRSNGHDKSTDIVSGKLEHEYPFSISKIMARNFELFLDHCIDIKPYTTVPYNK</sequence>